<organism evidence="2 3">
    <name type="scientific">Knufia fluminis</name>
    <dbReference type="NCBI Taxonomy" id="191047"/>
    <lineage>
        <taxon>Eukaryota</taxon>
        <taxon>Fungi</taxon>
        <taxon>Dikarya</taxon>
        <taxon>Ascomycota</taxon>
        <taxon>Pezizomycotina</taxon>
        <taxon>Eurotiomycetes</taxon>
        <taxon>Chaetothyriomycetidae</taxon>
        <taxon>Chaetothyriales</taxon>
        <taxon>Trichomeriaceae</taxon>
        <taxon>Knufia</taxon>
    </lineage>
</organism>
<dbReference type="EMBL" id="JAKLMC020000001">
    <property type="protein sequence ID" value="KAK5958867.1"/>
    <property type="molecule type" value="Genomic_DNA"/>
</dbReference>
<dbReference type="AlphaFoldDB" id="A0AAN8IT61"/>
<feature type="region of interest" description="Disordered" evidence="1">
    <location>
        <begin position="1"/>
        <end position="20"/>
    </location>
</feature>
<evidence type="ECO:0000313" key="2">
    <source>
        <dbReference type="EMBL" id="KAK5958867.1"/>
    </source>
</evidence>
<accession>A0AAN8IT61</accession>
<feature type="compositionally biased region" description="Polar residues" evidence="1">
    <location>
        <begin position="1"/>
        <end position="14"/>
    </location>
</feature>
<feature type="region of interest" description="Disordered" evidence="1">
    <location>
        <begin position="125"/>
        <end position="145"/>
    </location>
</feature>
<keyword evidence="3" id="KW-1185">Reference proteome</keyword>
<feature type="region of interest" description="Disordered" evidence="1">
    <location>
        <begin position="25"/>
        <end position="46"/>
    </location>
</feature>
<dbReference type="InterPro" id="IPR009297">
    <property type="entry name" value="DUF952"/>
</dbReference>
<sequence>MASQEPATSEQSSPRYIYKIAPASPAPDLSEVKGGQSSPVLPPSDLDMSSNFIHMSTASQVPGTLERFFPVSTDKRSVIYLLRVELEPLEKQDGVVKWESPDATVCGPRPGEGLFPHLYFDEDQTQDEESEEVVSGGGLDSRKVKSRKEERRLWLKKDEIESGREVVVEADAEGGWTQALTALHGWLI</sequence>
<protein>
    <submittedName>
        <fullName evidence="2">Uncharacterized protein</fullName>
    </submittedName>
</protein>
<dbReference type="Gene3D" id="3.20.170.20">
    <property type="entry name" value="Protein of unknown function DUF952"/>
    <property type="match status" value="1"/>
</dbReference>
<evidence type="ECO:0000256" key="1">
    <source>
        <dbReference type="SAM" id="MobiDB-lite"/>
    </source>
</evidence>
<reference evidence="2 3" key="1">
    <citation type="submission" date="2022-12" db="EMBL/GenBank/DDBJ databases">
        <title>Genomic features and morphological characterization of a novel Knufia sp. strain isolated from spacecraft assembly facility.</title>
        <authorList>
            <person name="Teixeira M."/>
            <person name="Chander A.M."/>
            <person name="Stajich J.E."/>
            <person name="Venkateswaran K."/>
        </authorList>
    </citation>
    <scope>NUCLEOTIDE SEQUENCE [LARGE SCALE GENOMIC DNA]</scope>
    <source>
        <strain evidence="2 3">FJI-L2-BK-P2</strain>
    </source>
</reference>
<evidence type="ECO:0000313" key="3">
    <source>
        <dbReference type="Proteomes" id="UP001316803"/>
    </source>
</evidence>
<proteinExistence type="predicted"/>
<dbReference type="SUPFAM" id="SSF56399">
    <property type="entry name" value="ADP-ribosylation"/>
    <property type="match status" value="1"/>
</dbReference>
<dbReference type="Proteomes" id="UP001316803">
    <property type="component" value="Unassembled WGS sequence"/>
</dbReference>
<gene>
    <name evidence="2" type="ORF">OHC33_000711</name>
</gene>
<dbReference type="Pfam" id="PF06108">
    <property type="entry name" value="DUF952"/>
    <property type="match status" value="1"/>
</dbReference>
<dbReference type="PANTHER" id="PTHR34129:SF1">
    <property type="entry name" value="DUF952 DOMAIN-CONTAINING PROTEIN"/>
    <property type="match status" value="1"/>
</dbReference>
<name>A0AAN8IT61_9EURO</name>
<dbReference type="PANTHER" id="PTHR34129">
    <property type="entry name" value="BLR1139 PROTEIN"/>
    <property type="match status" value="1"/>
</dbReference>
<comment type="caution">
    <text evidence="2">The sequence shown here is derived from an EMBL/GenBank/DDBJ whole genome shotgun (WGS) entry which is preliminary data.</text>
</comment>